<evidence type="ECO:0000313" key="2">
    <source>
        <dbReference type="EMBL" id="QMV85166.1"/>
    </source>
</evidence>
<dbReference type="InterPro" id="IPR021903">
    <property type="entry name" value="DUF3515"/>
</dbReference>
<evidence type="ECO:0000256" key="1">
    <source>
        <dbReference type="SAM" id="Phobius"/>
    </source>
</evidence>
<reference evidence="2 3" key="1">
    <citation type="submission" date="2020-07" db="EMBL/GenBank/DDBJ databases">
        <title>non toxigenic Corynebacterium sp. nov from a clinical source.</title>
        <authorList>
            <person name="Bernier A.-M."/>
            <person name="Bernard K."/>
        </authorList>
    </citation>
    <scope>NUCLEOTIDE SEQUENCE [LARGE SCALE GENOMIC DNA]</scope>
    <source>
        <strain evidence="3">NML 93-0612</strain>
    </source>
</reference>
<organism evidence="2 3">
    <name type="scientific">Corynebacterium hindlerae</name>
    <dbReference type="NCBI Taxonomy" id="699041"/>
    <lineage>
        <taxon>Bacteria</taxon>
        <taxon>Bacillati</taxon>
        <taxon>Actinomycetota</taxon>
        <taxon>Actinomycetes</taxon>
        <taxon>Mycobacteriales</taxon>
        <taxon>Corynebacteriaceae</taxon>
        <taxon>Corynebacterium</taxon>
    </lineage>
</organism>
<accession>A0A7G5FEX5</accession>
<gene>
    <name evidence="2" type="ORF">HW450_12745</name>
</gene>
<dbReference type="Proteomes" id="UP000515570">
    <property type="component" value="Chromosome"/>
</dbReference>
<keyword evidence="1" id="KW-0472">Membrane</keyword>
<keyword evidence="1" id="KW-1133">Transmembrane helix</keyword>
<keyword evidence="1" id="KW-0812">Transmembrane</keyword>
<dbReference type="Pfam" id="PF12028">
    <property type="entry name" value="DUF3515"/>
    <property type="match status" value="1"/>
</dbReference>
<dbReference type="AlphaFoldDB" id="A0A7G5FEX5"/>
<proteinExistence type="predicted"/>
<dbReference type="RefSeq" id="WP_182385972.1">
    <property type="nucleotide sequence ID" value="NZ_CP059833.1"/>
</dbReference>
<feature type="transmembrane region" description="Helical" evidence="1">
    <location>
        <begin position="14"/>
        <end position="36"/>
    </location>
</feature>
<keyword evidence="3" id="KW-1185">Reference proteome</keyword>
<dbReference type="EMBL" id="CP059833">
    <property type="protein sequence ID" value="QMV85166.1"/>
    <property type="molecule type" value="Genomic_DNA"/>
</dbReference>
<evidence type="ECO:0000313" key="3">
    <source>
        <dbReference type="Proteomes" id="UP000515570"/>
    </source>
</evidence>
<name>A0A7G5FEX5_9CORY</name>
<protein>
    <submittedName>
        <fullName evidence="2">DUF3515 domain-containing protein</fullName>
    </submittedName>
</protein>
<sequence length="313" mass="32561">MTEPAASQLNRTPLYIALGLAVVLAVGVLVGAKLVYSTAANQPVSMTALDSPDADSAECRALLDNLPKKVLGHGRAELAEPAPAGAAAWASNSLDRVTLRCGVTLPLQYTELSTLTEDAGTKWLQIIDATPGSTMQTWYSVDTFPVVAVTMDSTAAKRADTPVADLSDAMAQLKKTDSAPNPIPLTQLAAPHAADPQCRALLPALPQDLADGYTRAALPEDYPGLLAWVKPGHEPIVVRCGVADPAGYQAGAQLNQVDEIPWFEDTLLANGTTAGTYFALGRDVNVAMSMPSSAGNAAITSVSKAIAANTTAR</sequence>